<dbReference type="Proteomes" id="UP000307440">
    <property type="component" value="Unassembled WGS sequence"/>
</dbReference>
<sequence length="233" mass="26708">MLLSDITHSPKFNYYLRYNAVSISNISIDPSDHSGDGTWCSEFSTPAYEAVCFKYKKVADRVKPVPATLPAKFRIRRQFPPDVDPLAGLPMLPTHPPEFTPGERYTEERKGKMMVNEDGFLTDEEEKLVHYTIGALEKGFAWSEEEKGMFFDDILPPIEIPTMEHVPWVMNNYPIPRGVFDRVVQIFKDKMASGVYEPSNSSYRSRWFCVLKKDGKSLRLVHDLQPLNAIAIK</sequence>
<dbReference type="STRING" id="230819.A0A5C3L991"/>
<dbReference type="InterPro" id="IPR043502">
    <property type="entry name" value="DNA/RNA_pol_sf"/>
</dbReference>
<feature type="non-terminal residue" evidence="1">
    <location>
        <position position="233"/>
    </location>
</feature>
<accession>A0A5C3L991</accession>
<evidence type="ECO:0000313" key="1">
    <source>
        <dbReference type="EMBL" id="TFK24788.1"/>
    </source>
</evidence>
<dbReference type="EMBL" id="ML210194">
    <property type="protein sequence ID" value="TFK24788.1"/>
    <property type="molecule type" value="Genomic_DNA"/>
</dbReference>
<proteinExistence type="predicted"/>
<reference evidence="1 2" key="1">
    <citation type="journal article" date="2019" name="Nat. Ecol. Evol.">
        <title>Megaphylogeny resolves global patterns of mushroom evolution.</title>
        <authorList>
            <person name="Varga T."/>
            <person name="Krizsan K."/>
            <person name="Foldi C."/>
            <person name="Dima B."/>
            <person name="Sanchez-Garcia M."/>
            <person name="Sanchez-Ramirez S."/>
            <person name="Szollosi G.J."/>
            <person name="Szarkandi J.G."/>
            <person name="Papp V."/>
            <person name="Albert L."/>
            <person name="Andreopoulos W."/>
            <person name="Angelini C."/>
            <person name="Antonin V."/>
            <person name="Barry K.W."/>
            <person name="Bougher N.L."/>
            <person name="Buchanan P."/>
            <person name="Buyck B."/>
            <person name="Bense V."/>
            <person name="Catcheside P."/>
            <person name="Chovatia M."/>
            <person name="Cooper J."/>
            <person name="Damon W."/>
            <person name="Desjardin D."/>
            <person name="Finy P."/>
            <person name="Geml J."/>
            <person name="Haridas S."/>
            <person name="Hughes K."/>
            <person name="Justo A."/>
            <person name="Karasinski D."/>
            <person name="Kautmanova I."/>
            <person name="Kiss B."/>
            <person name="Kocsube S."/>
            <person name="Kotiranta H."/>
            <person name="LaButti K.M."/>
            <person name="Lechner B.E."/>
            <person name="Liimatainen K."/>
            <person name="Lipzen A."/>
            <person name="Lukacs Z."/>
            <person name="Mihaltcheva S."/>
            <person name="Morgado L.N."/>
            <person name="Niskanen T."/>
            <person name="Noordeloos M.E."/>
            <person name="Ohm R.A."/>
            <person name="Ortiz-Santana B."/>
            <person name="Ovrebo C."/>
            <person name="Racz N."/>
            <person name="Riley R."/>
            <person name="Savchenko A."/>
            <person name="Shiryaev A."/>
            <person name="Soop K."/>
            <person name="Spirin V."/>
            <person name="Szebenyi C."/>
            <person name="Tomsovsky M."/>
            <person name="Tulloss R.E."/>
            <person name="Uehling J."/>
            <person name="Grigoriev I.V."/>
            <person name="Vagvolgyi C."/>
            <person name="Papp T."/>
            <person name="Martin F.M."/>
            <person name="Miettinen O."/>
            <person name="Hibbett D.S."/>
            <person name="Nagy L.G."/>
        </authorList>
    </citation>
    <scope>NUCLEOTIDE SEQUENCE [LARGE SCALE GENOMIC DNA]</scope>
    <source>
        <strain evidence="1 2">CBS 121175</strain>
    </source>
</reference>
<dbReference type="SUPFAM" id="SSF56672">
    <property type="entry name" value="DNA/RNA polymerases"/>
    <property type="match status" value="1"/>
</dbReference>
<protein>
    <recommendedName>
        <fullName evidence="3">DNA/RNA polymerase</fullName>
    </recommendedName>
</protein>
<dbReference type="AlphaFoldDB" id="A0A5C3L991"/>
<keyword evidence="2" id="KW-1185">Reference proteome</keyword>
<organism evidence="1 2">
    <name type="scientific">Coprinopsis marcescibilis</name>
    <name type="common">Agaric fungus</name>
    <name type="synonym">Psathyrella marcescibilis</name>
    <dbReference type="NCBI Taxonomy" id="230819"/>
    <lineage>
        <taxon>Eukaryota</taxon>
        <taxon>Fungi</taxon>
        <taxon>Dikarya</taxon>
        <taxon>Basidiomycota</taxon>
        <taxon>Agaricomycotina</taxon>
        <taxon>Agaricomycetes</taxon>
        <taxon>Agaricomycetidae</taxon>
        <taxon>Agaricales</taxon>
        <taxon>Agaricineae</taxon>
        <taxon>Psathyrellaceae</taxon>
        <taxon>Coprinopsis</taxon>
    </lineage>
</organism>
<dbReference type="Gene3D" id="3.10.10.10">
    <property type="entry name" value="HIV Type 1 Reverse Transcriptase, subunit A, domain 1"/>
    <property type="match status" value="1"/>
</dbReference>
<evidence type="ECO:0000313" key="2">
    <source>
        <dbReference type="Proteomes" id="UP000307440"/>
    </source>
</evidence>
<evidence type="ECO:0008006" key="3">
    <source>
        <dbReference type="Google" id="ProtNLM"/>
    </source>
</evidence>
<name>A0A5C3L991_COPMA</name>
<gene>
    <name evidence="1" type="ORF">FA15DRAFT_739549</name>
</gene>
<dbReference type="OrthoDB" id="5599163at2759"/>